<dbReference type="Gene3D" id="3.60.15.10">
    <property type="entry name" value="Ribonuclease Z/Hydroxyacylglutathione hydrolase-like"/>
    <property type="match status" value="1"/>
</dbReference>
<dbReference type="Gene3D" id="1.10.10.10">
    <property type="entry name" value="Winged helix-like DNA-binding domain superfamily/Winged helix DNA-binding domain"/>
    <property type="match status" value="1"/>
</dbReference>
<reference evidence="2 3" key="1">
    <citation type="submission" date="2020-04" db="EMBL/GenBank/DDBJ databases">
        <title>Rhodospirillaceae bacterium KN72 isolated from deep sea.</title>
        <authorList>
            <person name="Zhang D.-C."/>
        </authorList>
    </citation>
    <scope>NUCLEOTIDE SEQUENCE [LARGE SCALE GENOMIC DNA]</scope>
    <source>
        <strain evidence="2 3">KN72</strain>
    </source>
</reference>
<proteinExistence type="predicted"/>
<keyword evidence="3" id="KW-1185">Reference proteome</keyword>
<dbReference type="Pfam" id="PF00753">
    <property type="entry name" value="Lactamase_B"/>
    <property type="match status" value="1"/>
</dbReference>
<dbReference type="SUPFAM" id="SSF56281">
    <property type="entry name" value="Metallo-hydrolase/oxidoreductase"/>
    <property type="match status" value="1"/>
</dbReference>
<dbReference type="InterPro" id="IPR050662">
    <property type="entry name" value="Sec-metab_biosynth-thioest"/>
</dbReference>
<dbReference type="InterPro" id="IPR001279">
    <property type="entry name" value="Metallo-B-lactamas"/>
</dbReference>
<dbReference type="AlphaFoldDB" id="A0A7Y0E0G8"/>
<organism evidence="2 3">
    <name type="scientific">Pacificispira spongiicola</name>
    <dbReference type="NCBI Taxonomy" id="2729598"/>
    <lineage>
        <taxon>Bacteria</taxon>
        <taxon>Pseudomonadati</taxon>
        <taxon>Pseudomonadota</taxon>
        <taxon>Alphaproteobacteria</taxon>
        <taxon>Rhodospirillales</taxon>
        <taxon>Rhodospirillaceae</taxon>
        <taxon>Pacificispira</taxon>
    </lineage>
</organism>
<comment type="caution">
    <text evidence="2">The sequence shown here is derived from an EMBL/GenBank/DDBJ whole genome shotgun (WGS) entry which is preliminary data.</text>
</comment>
<dbReference type="InterPro" id="IPR036388">
    <property type="entry name" value="WH-like_DNA-bd_sf"/>
</dbReference>
<dbReference type="PANTHER" id="PTHR23131">
    <property type="entry name" value="ENDORIBONUCLEASE LACTB2"/>
    <property type="match status" value="1"/>
</dbReference>
<dbReference type="Proteomes" id="UP000539372">
    <property type="component" value="Unassembled WGS sequence"/>
</dbReference>
<dbReference type="PANTHER" id="PTHR23131:SF0">
    <property type="entry name" value="ENDORIBONUCLEASE LACTB2"/>
    <property type="match status" value="1"/>
</dbReference>
<dbReference type="InterPro" id="IPR036866">
    <property type="entry name" value="RibonucZ/Hydroxyglut_hydro"/>
</dbReference>
<dbReference type="EMBL" id="JABBNT010000003">
    <property type="protein sequence ID" value="NMM44970.1"/>
    <property type="molecule type" value="Genomic_DNA"/>
</dbReference>
<accession>A0A7Y0E0G8</accession>
<dbReference type="InterPro" id="IPR041516">
    <property type="entry name" value="LACTB2_WH"/>
</dbReference>
<keyword evidence="2" id="KW-0378">Hydrolase</keyword>
<dbReference type="CDD" id="cd16278">
    <property type="entry name" value="metallo-hydrolase-like_MBL-fold"/>
    <property type="match status" value="1"/>
</dbReference>
<dbReference type="GO" id="GO:0016787">
    <property type="term" value="F:hydrolase activity"/>
    <property type="evidence" value="ECO:0007669"/>
    <property type="project" value="UniProtKB-KW"/>
</dbReference>
<dbReference type="Pfam" id="PF17778">
    <property type="entry name" value="WHD_BLACT"/>
    <property type="match status" value="1"/>
</dbReference>
<evidence type="ECO:0000259" key="1">
    <source>
        <dbReference type="SMART" id="SM00849"/>
    </source>
</evidence>
<name>A0A7Y0E0G8_9PROT</name>
<dbReference type="SMART" id="SM00849">
    <property type="entry name" value="Lactamase_B"/>
    <property type="match status" value="1"/>
</dbReference>
<protein>
    <submittedName>
        <fullName evidence="2">MBL fold metallo-hydrolase</fullName>
    </submittedName>
</protein>
<evidence type="ECO:0000313" key="2">
    <source>
        <dbReference type="EMBL" id="NMM44970.1"/>
    </source>
</evidence>
<feature type="domain" description="Metallo-beta-lactamase" evidence="1">
    <location>
        <begin position="38"/>
        <end position="207"/>
    </location>
</feature>
<dbReference type="RefSeq" id="WP_169625350.1">
    <property type="nucleotide sequence ID" value="NZ_JABBNT010000003.1"/>
</dbReference>
<evidence type="ECO:0000313" key="3">
    <source>
        <dbReference type="Proteomes" id="UP000539372"/>
    </source>
</evidence>
<sequence length="303" mass="33204">MTAPVFDRAFEPHYGTSIRLSPGIRRVVARNPSAFTFHGTGTYIVGEGTVAVIDPGPDDPAHLKSLMAALDGETVSAILITHTHRDHSPLAGPLKDLTDAPTYGFGPHAAGEDVEEGGDRDFVPDQVLTDGDRVSGPDWTLEAVHTPGHTSNHLCFAFAEEDALFSGDHVMGWSTSIVSPPDGDMAAYIASLRKLLTRSEDLYYPTHGNPISDAKRHVESFIAHRRDREIQILTCIARRIDRVADMVPAMYRDVPEHLHPAAARSVLAHLIHMTSEGRILCDTPEPTLRSRYSLRPERTGLQI</sequence>
<gene>
    <name evidence="2" type="ORF">HH303_10810</name>
</gene>